<dbReference type="InterPro" id="IPR038063">
    <property type="entry name" value="Transpep_catalytic_dom"/>
</dbReference>
<evidence type="ECO:0000256" key="1">
    <source>
        <dbReference type="ARBA" id="ARBA00004752"/>
    </source>
</evidence>
<evidence type="ECO:0000256" key="8">
    <source>
        <dbReference type="SAM" id="SignalP"/>
    </source>
</evidence>
<dbReference type="RefSeq" id="WP_222988821.1">
    <property type="nucleotide sequence ID" value="NZ_JAINVV010000003.1"/>
</dbReference>
<keyword evidence="3" id="KW-0808">Transferase</keyword>
<dbReference type="NCBIfam" id="NF004785">
    <property type="entry name" value="PRK06132.1-2"/>
    <property type="match status" value="1"/>
</dbReference>
<evidence type="ECO:0000256" key="6">
    <source>
        <dbReference type="ARBA" id="ARBA00023316"/>
    </source>
</evidence>
<dbReference type="Gene3D" id="2.40.440.10">
    <property type="entry name" value="L,D-transpeptidase catalytic domain-like"/>
    <property type="match status" value="1"/>
</dbReference>
<accession>A0ABS7PMQ5</accession>
<feature type="chain" id="PRO_5046190048" evidence="8">
    <location>
        <begin position="30"/>
        <end position="242"/>
    </location>
</feature>
<dbReference type="CDD" id="cd16913">
    <property type="entry name" value="YkuD_like"/>
    <property type="match status" value="1"/>
</dbReference>
<keyword evidence="11" id="KW-1185">Reference proteome</keyword>
<evidence type="ECO:0000256" key="3">
    <source>
        <dbReference type="ARBA" id="ARBA00022679"/>
    </source>
</evidence>
<evidence type="ECO:0000256" key="5">
    <source>
        <dbReference type="ARBA" id="ARBA00022984"/>
    </source>
</evidence>
<evidence type="ECO:0000313" key="11">
    <source>
        <dbReference type="Proteomes" id="UP000706039"/>
    </source>
</evidence>
<dbReference type="PANTHER" id="PTHR30582">
    <property type="entry name" value="L,D-TRANSPEPTIDASE"/>
    <property type="match status" value="1"/>
</dbReference>
<keyword evidence="5 7" id="KW-0573">Peptidoglycan synthesis</keyword>
<evidence type="ECO:0000313" key="10">
    <source>
        <dbReference type="EMBL" id="MBY8821732.1"/>
    </source>
</evidence>
<dbReference type="PROSITE" id="PS52029">
    <property type="entry name" value="LD_TPASE"/>
    <property type="match status" value="1"/>
</dbReference>
<evidence type="ECO:0000256" key="7">
    <source>
        <dbReference type="PROSITE-ProRule" id="PRU01373"/>
    </source>
</evidence>
<keyword evidence="4 7" id="KW-0133">Cell shape</keyword>
<comment type="pathway">
    <text evidence="1 7">Cell wall biogenesis; peptidoglycan biosynthesis.</text>
</comment>
<feature type="active site" description="Nucleophile" evidence="7">
    <location>
        <position position="149"/>
    </location>
</feature>
<dbReference type="Proteomes" id="UP000706039">
    <property type="component" value="Unassembled WGS sequence"/>
</dbReference>
<evidence type="ECO:0000256" key="4">
    <source>
        <dbReference type="ARBA" id="ARBA00022960"/>
    </source>
</evidence>
<sequence>MARVPFSRSALAAVSLMLTAWLCALPAMGGAQPIDAGARLHRAAASLQPGEFLWNAAIPDDSPLTIGISIALQRIYVYRGDTLIGVSSISTGKPGKETPLGDFRILQKAKWHRSNLYSNAPMPFMQRLTWDGIALHAGWNPGYPASHGCIRLPFAFARALFDMTTLGSMVSVTDYPLRPPVYLRFAELEWAAMDEIVTQDDGRVIGNHGRVQPLRRPWRAGAGGDRIAAIRLEYSSAVFAYE</sequence>
<keyword evidence="8" id="KW-0732">Signal</keyword>
<comment type="similarity">
    <text evidence="2">Belongs to the YkuD family.</text>
</comment>
<evidence type="ECO:0000256" key="2">
    <source>
        <dbReference type="ARBA" id="ARBA00005992"/>
    </source>
</evidence>
<protein>
    <submittedName>
        <fullName evidence="10">L,D-transpeptidase family protein</fullName>
    </submittedName>
</protein>
<name>A0ABS7PMQ5_9SPHN</name>
<organism evidence="10 11">
    <name type="scientific">Sphingomonas colocasiae</name>
    <dbReference type="NCBI Taxonomy" id="1848973"/>
    <lineage>
        <taxon>Bacteria</taxon>
        <taxon>Pseudomonadati</taxon>
        <taxon>Pseudomonadota</taxon>
        <taxon>Alphaproteobacteria</taxon>
        <taxon>Sphingomonadales</taxon>
        <taxon>Sphingomonadaceae</taxon>
        <taxon>Sphingomonas</taxon>
    </lineage>
</organism>
<reference evidence="10 11" key="1">
    <citation type="submission" date="2021-08" db="EMBL/GenBank/DDBJ databases">
        <authorList>
            <person name="Tuo L."/>
        </authorList>
    </citation>
    <scope>NUCLEOTIDE SEQUENCE [LARGE SCALE GENOMIC DNA]</scope>
    <source>
        <strain evidence="10 11">JCM 31229</strain>
    </source>
</reference>
<evidence type="ECO:0000259" key="9">
    <source>
        <dbReference type="PROSITE" id="PS52029"/>
    </source>
</evidence>
<dbReference type="Pfam" id="PF03734">
    <property type="entry name" value="YkuD"/>
    <property type="match status" value="1"/>
</dbReference>
<comment type="caution">
    <text evidence="10">The sequence shown here is derived from an EMBL/GenBank/DDBJ whole genome shotgun (WGS) entry which is preliminary data.</text>
</comment>
<feature type="active site" description="Proton donor/acceptor" evidence="7">
    <location>
        <position position="136"/>
    </location>
</feature>
<feature type="domain" description="L,D-TPase catalytic" evidence="9">
    <location>
        <begin position="64"/>
        <end position="173"/>
    </location>
</feature>
<dbReference type="PANTHER" id="PTHR30582:SF2">
    <property type="entry name" value="L,D-TRANSPEPTIDASE YCIB-RELATED"/>
    <property type="match status" value="1"/>
</dbReference>
<dbReference type="EMBL" id="JAINVV010000003">
    <property type="protein sequence ID" value="MBY8821732.1"/>
    <property type="molecule type" value="Genomic_DNA"/>
</dbReference>
<dbReference type="SUPFAM" id="SSF141523">
    <property type="entry name" value="L,D-transpeptidase catalytic domain-like"/>
    <property type="match status" value="1"/>
</dbReference>
<feature type="signal peptide" evidence="8">
    <location>
        <begin position="1"/>
        <end position="29"/>
    </location>
</feature>
<dbReference type="InterPro" id="IPR005490">
    <property type="entry name" value="LD_TPept_cat_dom"/>
</dbReference>
<gene>
    <name evidence="10" type="ORF">K7G82_05475</name>
</gene>
<dbReference type="InterPro" id="IPR050979">
    <property type="entry name" value="LD-transpeptidase"/>
</dbReference>
<keyword evidence="6 7" id="KW-0961">Cell wall biogenesis/degradation</keyword>
<proteinExistence type="inferred from homology"/>